<comment type="caution">
    <text evidence="4">The sequence shown here is derived from an EMBL/GenBank/DDBJ whole genome shotgun (WGS) entry which is preliminary data.</text>
</comment>
<accession>A0A7X9UCU0</accession>
<evidence type="ECO:0000313" key="5">
    <source>
        <dbReference type="Proteomes" id="UP000546970"/>
    </source>
</evidence>
<dbReference type="Pfam" id="PF13458">
    <property type="entry name" value="Peripla_BP_6"/>
    <property type="match status" value="1"/>
</dbReference>
<dbReference type="SUPFAM" id="SSF53822">
    <property type="entry name" value="Periplasmic binding protein-like I"/>
    <property type="match status" value="1"/>
</dbReference>
<dbReference type="AlphaFoldDB" id="A0A7X9UCU0"/>
<dbReference type="InterPro" id="IPR006311">
    <property type="entry name" value="TAT_signal"/>
</dbReference>
<dbReference type="InterPro" id="IPR028082">
    <property type="entry name" value="Peripla_BP_I"/>
</dbReference>
<evidence type="ECO:0000256" key="2">
    <source>
        <dbReference type="ARBA" id="ARBA00022729"/>
    </source>
</evidence>
<proteinExistence type="inferred from homology"/>
<dbReference type="PROSITE" id="PS51257">
    <property type="entry name" value="PROKAR_LIPOPROTEIN"/>
    <property type="match status" value="1"/>
</dbReference>
<feature type="domain" description="Leucine-binding protein" evidence="3">
    <location>
        <begin position="53"/>
        <end position="380"/>
    </location>
</feature>
<dbReference type="RefSeq" id="WP_169277513.1">
    <property type="nucleotide sequence ID" value="NZ_JABBCP010000004.1"/>
</dbReference>
<evidence type="ECO:0000256" key="1">
    <source>
        <dbReference type="ARBA" id="ARBA00010062"/>
    </source>
</evidence>
<dbReference type="InterPro" id="IPR028081">
    <property type="entry name" value="Leu-bd"/>
</dbReference>
<comment type="similarity">
    <text evidence="1">Belongs to the leucine-binding protein family.</text>
</comment>
<evidence type="ECO:0000313" key="4">
    <source>
        <dbReference type="EMBL" id="NMF55872.1"/>
    </source>
</evidence>
<dbReference type="PROSITE" id="PS51318">
    <property type="entry name" value="TAT"/>
    <property type="match status" value="1"/>
</dbReference>
<name>A0A7X9UCU0_9ACTN</name>
<dbReference type="Proteomes" id="UP000546970">
    <property type="component" value="Unassembled WGS sequence"/>
</dbReference>
<dbReference type="InterPro" id="IPR051010">
    <property type="entry name" value="BCAA_transport"/>
</dbReference>
<protein>
    <submittedName>
        <fullName evidence="4">ABC transporter substrate-binding protein</fullName>
    </submittedName>
</protein>
<organism evidence="4 5">
    <name type="scientific">Collinsella acetigenes</name>
    <dbReference type="NCBI Taxonomy" id="2713419"/>
    <lineage>
        <taxon>Bacteria</taxon>
        <taxon>Bacillati</taxon>
        <taxon>Actinomycetota</taxon>
        <taxon>Coriobacteriia</taxon>
        <taxon>Coriobacteriales</taxon>
        <taxon>Coriobacteriaceae</taxon>
        <taxon>Collinsella</taxon>
    </lineage>
</organism>
<dbReference type="Gene3D" id="3.40.50.2300">
    <property type="match status" value="2"/>
</dbReference>
<sequence length="398" mass="41514">MSSLNGKSFNPVMNRRSVIASAAGLGVAGILAGCSSEGGDSGSASANSNGGEFKIGAIGPKTGAAASYGLSVCNGVELGCKDFSNDTYNFVSKSEDDVADGEKSVTAFNTLADWGMQALVGPTTTGASVAVAEVAAQDPQIFMITPSASSTDVTKGKTNVFQVCFTDPNQGVNAAKFLAANYGDEKFVLFYNSGDSYSSGIADAFKEQAAKSKLEVVDEETFKDDSQTSFTNQLTKAKEKGATMIFAPIYYTPASVLLKNASDMGYEVKMMGCDGMDGILGVEGFDTTLAEGLLLMTPFSADDENNADFVKAYKDAYGKTPDQFAADAYDGVHAVAEALKEAGLPADVDPTEASSKLAEAMTKITVKGLTGTLTWNDKGEVQKDPTAYVIKDGKYVQA</sequence>
<dbReference type="PANTHER" id="PTHR30483:SF6">
    <property type="entry name" value="PERIPLASMIC BINDING PROTEIN OF ABC TRANSPORTER FOR NATURAL AMINO ACIDS"/>
    <property type="match status" value="1"/>
</dbReference>
<dbReference type="PANTHER" id="PTHR30483">
    <property type="entry name" value="LEUCINE-SPECIFIC-BINDING PROTEIN"/>
    <property type="match status" value="1"/>
</dbReference>
<dbReference type="EMBL" id="JABBCP010000004">
    <property type="protein sequence ID" value="NMF55872.1"/>
    <property type="molecule type" value="Genomic_DNA"/>
</dbReference>
<evidence type="ECO:0000259" key="3">
    <source>
        <dbReference type="Pfam" id="PF13458"/>
    </source>
</evidence>
<gene>
    <name evidence="4" type="ORF">HF320_05975</name>
</gene>
<reference evidence="4 5" key="1">
    <citation type="submission" date="2020-04" db="EMBL/GenBank/DDBJ databases">
        <title>Collinsella sp. KGMB02528 nov., an anaerobic actinobacterium isolated from human feces.</title>
        <authorList>
            <person name="Han K.-I."/>
            <person name="Eom M.K."/>
            <person name="Kim J.-S."/>
            <person name="Lee K.C."/>
            <person name="Suh M.K."/>
            <person name="Park S.-H."/>
            <person name="Lee J.H."/>
            <person name="Kang S.W."/>
            <person name="Park J.-E."/>
            <person name="Oh B.S."/>
            <person name="Yu S.Y."/>
            <person name="Choi S.-H."/>
            <person name="Lee D.H."/>
            <person name="Yoon H."/>
            <person name="Kim B.-Y."/>
            <person name="Lee J.H."/>
            <person name="Lee J.-S."/>
        </authorList>
    </citation>
    <scope>NUCLEOTIDE SEQUENCE [LARGE SCALE GENOMIC DNA]</scope>
    <source>
        <strain evidence="4 5">KGMB02528</strain>
    </source>
</reference>
<keyword evidence="2" id="KW-0732">Signal</keyword>
<keyword evidence="5" id="KW-1185">Reference proteome</keyword>